<name>A0A919AGW0_9ACTN</name>
<dbReference type="EMBL" id="BNBI01000007">
    <property type="protein sequence ID" value="GHF07673.1"/>
    <property type="molecule type" value="Genomic_DNA"/>
</dbReference>
<gene>
    <name evidence="6" type="ORF">GCM10018772_35850</name>
</gene>
<dbReference type="InterPro" id="IPR016039">
    <property type="entry name" value="Thiolase-like"/>
</dbReference>
<proteinExistence type="inferred from homology"/>
<evidence type="ECO:0000313" key="7">
    <source>
        <dbReference type="Proteomes" id="UP000630718"/>
    </source>
</evidence>
<dbReference type="PIRSF" id="PIRSF000451">
    <property type="entry name" value="PKS_III"/>
    <property type="match status" value="1"/>
</dbReference>
<dbReference type="SUPFAM" id="SSF53901">
    <property type="entry name" value="Thiolase-like"/>
    <property type="match status" value="1"/>
</dbReference>
<evidence type="ECO:0000256" key="3">
    <source>
        <dbReference type="PIRSR" id="PIRSR000451-1"/>
    </source>
</evidence>
<sequence length="346" mass="36037">MPDACITDIAFRTPPLVSTAELAGHVAADPGGDAVARVVANSAIATKGMAVDPRAEDPRQWSTRQRMDRGLTEATRLGAATVREVLDAAGLRPQDIGLLATVTTTTHSAPGLDALAPLLGMRENTEILSLGPMGCYAAVPALTTCAHWVAARGRPAVLLAVDLFSPHLQPPPYDKEAAVVLTLFGDGAAAVVLRPDTPGTPGARVVDAEQLTVPAHAEDLQVHLGDLGLRIRLAPTMPDVVASAVGLPAKELLARNGLAWEDIAWWAVHPGGRRILDRVEEAIGLPADSVAVARSVMREYGNTAAPAVLGVLGRLQRTRPLGPGRYGVVLAFGPGATIWAVLLCGS</sequence>
<evidence type="ECO:0000259" key="4">
    <source>
        <dbReference type="Pfam" id="PF00195"/>
    </source>
</evidence>
<reference evidence="6" key="2">
    <citation type="submission" date="2020-09" db="EMBL/GenBank/DDBJ databases">
        <authorList>
            <person name="Sun Q."/>
            <person name="Ohkuma M."/>
        </authorList>
    </citation>
    <scope>NUCLEOTIDE SEQUENCE</scope>
    <source>
        <strain evidence="6">JCM 4477</strain>
    </source>
</reference>
<dbReference type="PANTHER" id="PTHR11877:SF46">
    <property type="entry name" value="TYPE III POLYKETIDE SYNTHASE A"/>
    <property type="match status" value="1"/>
</dbReference>
<dbReference type="InterPro" id="IPR012328">
    <property type="entry name" value="Chalcone/stilbene_synt_C"/>
</dbReference>
<keyword evidence="7" id="KW-1185">Reference proteome</keyword>
<feature type="active site" description="Acyl-thioester intermediate" evidence="3">
    <location>
        <position position="135"/>
    </location>
</feature>
<evidence type="ECO:0000256" key="1">
    <source>
        <dbReference type="ARBA" id="ARBA00005531"/>
    </source>
</evidence>
<feature type="domain" description="Chalcone/stilbene synthase N-terminal" evidence="4">
    <location>
        <begin position="60"/>
        <end position="194"/>
    </location>
</feature>
<dbReference type="PANTHER" id="PTHR11877">
    <property type="entry name" value="HYDROXYMETHYLGLUTARYL-COA SYNTHASE"/>
    <property type="match status" value="1"/>
</dbReference>
<keyword evidence="2" id="KW-0808">Transferase</keyword>
<organism evidence="6 7">
    <name type="scientific">Streptomyces fumanus</name>
    <dbReference type="NCBI Taxonomy" id="67302"/>
    <lineage>
        <taxon>Bacteria</taxon>
        <taxon>Bacillati</taxon>
        <taxon>Actinomycetota</taxon>
        <taxon>Actinomycetes</taxon>
        <taxon>Kitasatosporales</taxon>
        <taxon>Streptomycetaceae</taxon>
        <taxon>Streptomyces</taxon>
    </lineage>
</organism>
<reference evidence="6" key="1">
    <citation type="journal article" date="2014" name="Int. J. Syst. Evol. Microbiol.">
        <title>Complete genome sequence of Corynebacterium casei LMG S-19264T (=DSM 44701T), isolated from a smear-ripened cheese.</title>
        <authorList>
            <consortium name="US DOE Joint Genome Institute (JGI-PGF)"/>
            <person name="Walter F."/>
            <person name="Albersmeier A."/>
            <person name="Kalinowski J."/>
            <person name="Ruckert C."/>
        </authorList>
    </citation>
    <scope>NUCLEOTIDE SEQUENCE</scope>
    <source>
        <strain evidence="6">JCM 4477</strain>
    </source>
</reference>
<feature type="domain" description="Chalcone/stilbene synthase C-terminal" evidence="5">
    <location>
        <begin position="206"/>
        <end position="343"/>
    </location>
</feature>
<evidence type="ECO:0000256" key="2">
    <source>
        <dbReference type="ARBA" id="ARBA00022679"/>
    </source>
</evidence>
<dbReference type="Proteomes" id="UP000630718">
    <property type="component" value="Unassembled WGS sequence"/>
</dbReference>
<dbReference type="Pfam" id="PF00195">
    <property type="entry name" value="Chal_sti_synt_N"/>
    <property type="match status" value="1"/>
</dbReference>
<comment type="caution">
    <text evidence="6">The sequence shown here is derived from an EMBL/GenBank/DDBJ whole genome shotgun (WGS) entry which is preliminary data.</text>
</comment>
<dbReference type="InterPro" id="IPR011141">
    <property type="entry name" value="Polyketide_synthase_type-III"/>
</dbReference>
<dbReference type="GO" id="GO:0030639">
    <property type="term" value="P:polyketide biosynthetic process"/>
    <property type="evidence" value="ECO:0007669"/>
    <property type="project" value="TreeGrafter"/>
</dbReference>
<dbReference type="InterPro" id="IPR001099">
    <property type="entry name" value="Chalcone/stilbene_synt_N"/>
</dbReference>
<evidence type="ECO:0000259" key="5">
    <source>
        <dbReference type="Pfam" id="PF02797"/>
    </source>
</evidence>
<accession>A0A919AGW0</accession>
<comment type="similarity">
    <text evidence="1">Belongs to the thiolase-like superfamily. Chalcone/stilbene synthases family.</text>
</comment>
<evidence type="ECO:0000313" key="6">
    <source>
        <dbReference type="EMBL" id="GHF07673.1"/>
    </source>
</evidence>
<protein>
    <submittedName>
        <fullName evidence="6">Chalcone synthase</fullName>
    </submittedName>
</protein>
<dbReference type="RefSeq" id="WP_190205293.1">
    <property type="nucleotide sequence ID" value="NZ_BNBI01000007.1"/>
</dbReference>
<dbReference type="Pfam" id="PF02797">
    <property type="entry name" value="Chal_sti_synt_C"/>
    <property type="match status" value="1"/>
</dbReference>
<dbReference type="Gene3D" id="3.40.47.10">
    <property type="match status" value="2"/>
</dbReference>
<dbReference type="AlphaFoldDB" id="A0A919AGW0"/>
<dbReference type="GO" id="GO:0016747">
    <property type="term" value="F:acyltransferase activity, transferring groups other than amino-acyl groups"/>
    <property type="evidence" value="ECO:0007669"/>
    <property type="project" value="InterPro"/>
</dbReference>